<dbReference type="VEuPathDB" id="FungiDB:CPSG_02850"/>
<protein>
    <submittedName>
        <fullName evidence="2">Uncharacterized protein</fullName>
    </submittedName>
</protein>
<reference evidence="3" key="2">
    <citation type="submission" date="2010-03" db="EMBL/GenBank/DDBJ databases">
        <title>The genome sequence of Coccidioides posadasii strain Silveira.</title>
        <authorList>
            <consortium name="The Broad Institute Genome Sequencing Center for Infectious Disease"/>
            <person name="Neafsey D."/>
            <person name="Orbach M."/>
            <person name="Henn M.R."/>
            <person name="Cole G.T."/>
            <person name="Galgiani J."/>
            <person name="Gardner M.J."/>
            <person name="Kirkland T.N."/>
            <person name="Taylor J.W."/>
            <person name="Young S.K."/>
            <person name="Zeng Q."/>
            <person name="Koehrsen M."/>
            <person name="Alvarado L."/>
            <person name="Berlin A."/>
            <person name="Borenstein D."/>
            <person name="Chapman S.B."/>
            <person name="Chen Z."/>
            <person name="Engels R."/>
            <person name="Freedman E."/>
            <person name="Gellesch M."/>
            <person name="Goldberg J."/>
            <person name="Griggs A."/>
            <person name="Gujja S."/>
            <person name="Heilman E."/>
            <person name="Heiman D."/>
            <person name="Howarth C."/>
            <person name="Jen D."/>
            <person name="Larson L."/>
            <person name="Mehta T."/>
            <person name="Neiman D."/>
            <person name="Park D."/>
            <person name="Pearson M."/>
            <person name="Richards J."/>
            <person name="Roberts A."/>
            <person name="Saif S."/>
            <person name="Shea T."/>
            <person name="Shenoy N."/>
            <person name="Sisk P."/>
            <person name="Stolte C."/>
            <person name="Sykes S."/>
            <person name="Walk T."/>
            <person name="White J."/>
            <person name="Yandava C."/>
            <person name="Haas B."/>
            <person name="Nusbaum C."/>
            <person name="Birren B."/>
        </authorList>
    </citation>
    <scope>NUCLEOTIDE SEQUENCE [LARGE SCALE GENOMIC DNA]</scope>
    <source>
        <strain evidence="3">RMSCC 757 / Silveira</strain>
    </source>
</reference>
<organism evidence="3">
    <name type="scientific">Coccidioides posadasii (strain RMSCC 757 / Silveira)</name>
    <name type="common">Valley fever fungus</name>
    <dbReference type="NCBI Taxonomy" id="443226"/>
    <lineage>
        <taxon>Eukaryota</taxon>
        <taxon>Fungi</taxon>
        <taxon>Dikarya</taxon>
        <taxon>Ascomycota</taxon>
        <taxon>Pezizomycotina</taxon>
        <taxon>Eurotiomycetes</taxon>
        <taxon>Eurotiomycetidae</taxon>
        <taxon>Onygenales</taxon>
        <taxon>Onygenaceae</taxon>
        <taxon>Coccidioides</taxon>
    </lineage>
</organism>
<dbReference type="EMBL" id="GL636488">
    <property type="protein sequence ID" value="EFW21007.1"/>
    <property type="molecule type" value="Genomic_DNA"/>
</dbReference>
<dbReference type="Proteomes" id="UP000002497">
    <property type="component" value="Unassembled WGS sequence"/>
</dbReference>
<evidence type="ECO:0000313" key="3">
    <source>
        <dbReference type="Proteomes" id="UP000002497"/>
    </source>
</evidence>
<accession>E9CYI0</accession>
<proteinExistence type="predicted"/>
<reference evidence="3" key="1">
    <citation type="journal article" date="2010" name="Genome Res.">
        <title>Population genomic sequencing of Coccidioides fungi reveals recent hybridization and transposon control.</title>
        <authorList>
            <person name="Neafsey D.E."/>
            <person name="Barker B.M."/>
            <person name="Sharpton T.J."/>
            <person name="Stajich J.E."/>
            <person name="Park D.J."/>
            <person name="Whiston E."/>
            <person name="Hung C.-Y."/>
            <person name="McMahan C."/>
            <person name="White J."/>
            <person name="Sykes S."/>
            <person name="Heiman D."/>
            <person name="Young S."/>
            <person name="Zeng Q."/>
            <person name="Abouelleil A."/>
            <person name="Aftuck L."/>
            <person name="Bessette D."/>
            <person name="Brown A."/>
            <person name="FitzGerald M."/>
            <person name="Lui A."/>
            <person name="Macdonald J.P."/>
            <person name="Priest M."/>
            <person name="Orbach M.J."/>
            <person name="Galgiani J.N."/>
            <person name="Kirkland T.N."/>
            <person name="Cole G.T."/>
            <person name="Birren B.W."/>
            <person name="Henn M.R."/>
            <person name="Taylor J.W."/>
            <person name="Rounsley S.D."/>
        </authorList>
    </citation>
    <scope>NUCLEOTIDE SEQUENCE [LARGE SCALE GENOMIC DNA]</scope>
    <source>
        <strain evidence="3">RMSCC 757 / Silveira</strain>
    </source>
</reference>
<name>E9CYI0_COCPS</name>
<dbReference type="HOGENOM" id="CLU_2037854_0_0_1"/>
<evidence type="ECO:0000256" key="1">
    <source>
        <dbReference type="SAM" id="MobiDB-lite"/>
    </source>
</evidence>
<keyword evidence="3" id="KW-1185">Reference proteome</keyword>
<evidence type="ECO:0000313" key="2">
    <source>
        <dbReference type="EMBL" id="EFW21007.1"/>
    </source>
</evidence>
<feature type="region of interest" description="Disordered" evidence="1">
    <location>
        <begin position="33"/>
        <end position="59"/>
    </location>
</feature>
<sequence>MKLGPELLHEGVSIRRNGARNYEDYRFSQLSSSALREPTKTLPENETFRPEKGSSRLSQRQYSGLASLFVQSLEHDAGTGPCTVDPSSLKFPSQRSLKANICTAPAIKDVESDRLAPSKVE</sequence>
<dbReference type="AlphaFoldDB" id="E9CYI0"/>
<gene>
    <name evidence="2" type="ORF">CPSG_02850</name>
</gene>